<organism evidence="2 3">
    <name type="scientific">Arcicella rosea</name>
    <dbReference type="NCBI Taxonomy" id="502909"/>
    <lineage>
        <taxon>Bacteria</taxon>
        <taxon>Pseudomonadati</taxon>
        <taxon>Bacteroidota</taxon>
        <taxon>Cytophagia</taxon>
        <taxon>Cytophagales</taxon>
        <taxon>Flectobacillaceae</taxon>
        <taxon>Arcicella</taxon>
    </lineage>
</organism>
<proteinExistence type="predicted"/>
<evidence type="ECO:0000313" key="3">
    <source>
        <dbReference type="Proteomes" id="UP000524404"/>
    </source>
</evidence>
<comment type="caution">
    <text evidence="2">The sequence shown here is derived from an EMBL/GenBank/DDBJ whole genome shotgun (WGS) entry which is preliminary data.</text>
</comment>
<dbReference type="AlphaFoldDB" id="A0A841EI29"/>
<reference evidence="2 3" key="1">
    <citation type="submission" date="2020-08" db="EMBL/GenBank/DDBJ databases">
        <title>Functional genomics of gut bacteria from endangered species of beetles.</title>
        <authorList>
            <person name="Carlos-Shanley C."/>
        </authorList>
    </citation>
    <scope>NUCLEOTIDE SEQUENCE [LARGE SCALE GENOMIC DNA]</scope>
    <source>
        <strain evidence="2 3">S00070</strain>
    </source>
</reference>
<keyword evidence="1" id="KW-0472">Membrane</keyword>
<protein>
    <submittedName>
        <fullName evidence="2">Uncharacterized protein</fullName>
    </submittedName>
</protein>
<feature type="transmembrane region" description="Helical" evidence="1">
    <location>
        <begin position="45"/>
        <end position="67"/>
    </location>
</feature>
<accession>A0A841EI29</accession>
<evidence type="ECO:0000313" key="2">
    <source>
        <dbReference type="EMBL" id="MBB6003857.1"/>
    </source>
</evidence>
<evidence type="ECO:0000256" key="1">
    <source>
        <dbReference type="SAM" id="Phobius"/>
    </source>
</evidence>
<dbReference type="Proteomes" id="UP000524404">
    <property type="component" value="Unassembled WGS sequence"/>
</dbReference>
<keyword evidence="1" id="KW-1133">Transmembrane helix</keyword>
<dbReference type="RefSeq" id="WP_184134523.1">
    <property type="nucleotide sequence ID" value="NZ_JACHKT010000017.1"/>
</dbReference>
<dbReference type="EMBL" id="JACHKT010000017">
    <property type="protein sequence ID" value="MBB6003857.1"/>
    <property type="molecule type" value="Genomic_DNA"/>
</dbReference>
<name>A0A841EI29_9BACT</name>
<keyword evidence="1" id="KW-0812">Transmembrane</keyword>
<sequence>MANVLEKLLEVLDNKTLEGFISGKTAPKIDLNTNVSVEPETVKTMGWYIFLAFSGSFIILAFLMYWAMRWAIISALRNR</sequence>
<gene>
    <name evidence="2" type="ORF">HNP25_002516</name>
</gene>
<keyword evidence="3" id="KW-1185">Reference proteome</keyword>